<evidence type="ECO:0000313" key="3">
    <source>
        <dbReference type="Proteomes" id="UP000824469"/>
    </source>
</evidence>
<gene>
    <name evidence="2" type="ORF">KI387_014087</name>
</gene>
<accession>A0AA38CU40</accession>
<dbReference type="AlphaFoldDB" id="A0AA38CU40"/>
<keyword evidence="3" id="KW-1185">Reference proteome</keyword>
<name>A0AA38CU40_TAXCH</name>
<dbReference type="EMBL" id="JAHRHJ020000009">
    <property type="protein sequence ID" value="KAH9302504.1"/>
    <property type="molecule type" value="Genomic_DNA"/>
</dbReference>
<dbReference type="Proteomes" id="UP000824469">
    <property type="component" value="Unassembled WGS sequence"/>
</dbReference>
<comment type="caution">
    <text evidence="2">The sequence shown here is derived from an EMBL/GenBank/DDBJ whole genome shotgun (WGS) entry which is preliminary data.</text>
</comment>
<organism evidence="2 3">
    <name type="scientific">Taxus chinensis</name>
    <name type="common">Chinese yew</name>
    <name type="synonym">Taxus wallichiana var. chinensis</name>
    <dbReference type="NCBI Taxonomy" id="29808"/>
    <lineage>
        <taxon>Eukaryota</taxon>
        <taxon>Viridiplantae</taxon>
        <taxon>Streptophyta</taxon>
        <taxon>Embryophyta</taxon>
        <taxon>Tracheophyta</taxon>
        <taxon>Spermatophyta</taxon>
        <taxon>Pinopsida</taxon>
        <taxon>Pinidae</taxon>
        <taxon>Conifers II</taxon>
        <taxon>Cupressales</taxon>
        <taxon>Taxaceae</taxon>
        <taxon>Taxus</taxon>
    </lineage>
</organism>
<reference evidence="2 3" key="1">
    <citation type="journal article" date="2021" name="Nat. Plants">
        <title>The Taxus genome provides insights into paclitaxel biosynthesis.</title>
        <authorList>
            <person name="Xiong X."/>
            <person name="Gou J."/>
            <person name="Liao Q."/>
            <person name="Li Y."/>
            <person name="Zhou Q."/>
            <person name="Bi G."/>
            <person name="Li C."/>
            <person name="Du R."/>
            <person name="Wang X."/>
            <person name="Sun T."/>
            <person name="Guo L."/>
            <person name="Liang H."/>
            <person name="Lu P."/>
            <person name="Wu Y."/>
            <person name="Zhang Z."/>
            <person name="Ro D.K."/>
            <person name="Shang Y."/>
            <person name="Huang S."/>
            <person name="Yan J."/>
        </authorList>
    </citation>
    <scope>NUCLEOTIDE SEQUENCE [LARGE SCALE GENOMIC DNA]</scope>
    <source>
        <strain evidence="2">Ta-2019</strain>
    </source>
</reference>
<evidence type="ECO:0000256" key="1">
    <source>
        <dbReference type="SAM" id="MobiDB-lite"/>
    </source>
</evidence>
<protein>
    <submittedName>
        <fullName evidence="2">Uncharacterized protein</fullName>
    </submittedName>
</protein>
<sequence length="80" mass="9114">LRNVQEHLRDMEIAQRRGIDTGDVSDIEDERPGEGPEQEEREDIIEERTIKAVMGVSSKPKLDVPVYGAILNVDELVDWI</sequence>
<feature type="non-terminal residue" evidence="2">
    <location>
        <position position="1"/>
    </location>
</feature>
<evidence type="ECO:0000313" key="2">
    <source>
        <dbReference type="EMBL" id="KAH9302504.1"/>
    </source>
</evidence>
<feature type="compositionally biased region" description="Acidic residues" evidence="1">
    <location>
        <begin position="23"/>
        <end position="41"/>
    </location>
</feature>
<proteinExistence type="predicted"/>
<feature type="region of interest" description="Disordered" evidence="1">
    <location>
        <begin position="12"/>
        <end position="41"/>
    </location>
</feature>